<evidence type="ECO:0000313" key="2">
    <source>
        <dbReference type="Proteomes" id="UP000245626"/>
    </source>
</evidence>
<reference evidence="1 2" key="1">
    <citation type="journal article" date="2018" name="Mol. Biol. Evol.">
        <title>Broad Genomic Sampling Reveals a Smut Pathogenic Ancestry of the Fungal Clade Ustilaginomycotina.</title>
        <authorList>
            <person name="Kijpornyongpan T."/>
            <person name="Mondo S.J."/>
            <person name="Barry K."/>
            <person name="Sandor L."/>
            <person name="Lee J."/>
            <person name="Lipzen A."/>
            <person name="Pangilinan J."/>
            <person name="LaButti K."/>
            <person name="Hainaut M."/>
            <person name="Henrissat B."/>
            <person name="Grigoriev I.V."/>
            <person name="Spatafora J.W."/>
            <person name="Aime M.C."/>
        </authorList>
    </citation>
    <scope>NUCLEOTIDE SEQUENCE [LARGE SCALE GENOMIC DNA]</scope>
    <source>
        <strain evidence="1 2">SA 807</strain>
    </source>
</reference>
<proteinExistence type="predicted"/>
<organism evidence="1 2">
    <name type="scientific">Violaceomyces palustris</name>
    <dbReference type="NCBI Taxonomy" id="1673888"/>
    <lineage>
        <taxon>Eukaryota</taxon>
        <taxon>Fungi</taxon>
        <taxon>Dikarya</taxon>
        <taxon>Basidiomycota</taxon>
        <taxon>Ustilaginomycotina</taxon>
        <taxon>Ustilaginomycetes</taxon>
        <taxon>Violaceomycetales</taxon>
        <taxon>Violaceomycetaceae</taxon>
        <taxon>Violaceomyces</taxon>
    </lineage>
</organism>
<name>A0ACD0P1B3_9BASI</name>
<accession>A0ACD0P1B3</accession>
<gene>
    <name evidence="1" type="ORF">IE53DRAFT_385819</name>
</gene>
<dbReference type="EMBL" id="KZ819816">
    <property type="protein sequence ID" value="PWN51796.1"/>
    <property type="molecule type" value="Genomic_DNA"/>
</dbReference>
<protein>
    <submittedName>
        <fullName evidence="1">Acyl esterase</fullName>
    </submittedName>
</protein>
<keyword evidence="2" id="KW-1185">Reference proteome</keyword>
<sequence>MAALASAQTSYENVIVEKDVAIPTRDGHVLRCNIFRPRQGTAPAILSVSPYGKDMLMSEADPWEYRLCAQRGPDMIYERLHGPTWAGHGYAVVHIDMAGSGASEGVIDPWSARDADHYADAVEWAANQPWSTGKVGLAGLSYHSMTQPPVAARKPKGLACLLMWEVGYDYYRLVHDGGVFTANFVDWWWRLWVLRTQNGVGKLSDEQLAANRVDWEKLMREHTLLDDWWKERIADPRDVDVPFLTVANWCGVPVSTVSEFPLFKNASSKHKWLRVITGKHVKPMYDADSLLVQKRFLDYWLKGVDNGLLDTPRVQYVVRHRDGQTEWKSDEQWPLSQTKWTQLHLDATNMTLDWEPPHAASSASYHNEPDEGMWLPAGTYDMYLENLTKETRREGSSIRFTSKPFRSSMEITGPLNLTVQVSVEGTDDTDVFVTLRYISRDGYEVLFDGILDSPNLPVTSAVLRASHRALDEATSTFHSPVHPHDAEQLLKAGQMYELQIAVGPTSVVVEEGGRLVVEIGSRNGENTFCYLRNDPGTRKMGGKVTVHTGPDHRSSILLPVQEA</sequence>
<evidence type="ECO:0000313" key="1">
    <source>
        <dbReference type="EMBL" id="PWN51796.1"/>
    </source>
</evidence>
<dbReference type="Proteomes" id="UP000245626">
    <property type="component" value="Unassembled WGS sequence"/>
</dbReference>